<protein>
    <submittedName>
        <fullName evidence="1">Polysaccharide deacetylase family protein</fullName>
    </submittedName>
</protein>
<accession>A0ABU0YL32</accession>
<comment type="caution">
    <text evidence="1">The sequence shown here is derived from an EMBL/GenBank/DDBJ whole genome shotgun (WGS) entry which is preliminary data.</text>
</comment>
<dbReference type="RefSeq" id="WP_379955921.1">
    <property type="nucleotide sequence ID" value="NZ_JAUYVI010000004.1"/>
</dbReference>
<dbReference type="InterPro" id="IPR011330">
    <property type="entry name" value="Glyco_hydro/deAcase_b/a-brl"/>
</dbReference>
<name>A0ABU0YL32_9PROT</name>
<dbReference type="CDD" id="cd10928">
    <property type="entry name" value="CE4_u4"/>
    <property type="match status" value="1"/>
</dbReference>
<keyword evidence="2" id="KW-1185">Reference proteome</keyword>
<reference evidence="2" key="1">
    <citation type="submission" date="2023-08" db="EMBL/GenBank/DDBJ databases">
        <title>Rhodospirillaceae gen. nov., a novel taxon isolated from the Yangtze River Yuezi River estuary sludge.</title>
        <authorList>
            <person name="Ruan L."/>
        </authorList>
    </citation>
    <scope>NUCLEOTIDE SEQUENCE [LARGE SCALE GENOMIC DNA]</scope>
    <source>
        <strain evidence="2">R-7</strain>
    </source>
</reference>
<dbReference type="SUPFAM" id="SSF88713">
    <property type="entry name" value="Glycoside hydrolase/deacetylase"/>
    <property type="match status" value="1"/>
</dbReference>
<dbReference type="InterPro" id="IPR049591">
    <property type="entry name" value="CE4_u4-like"/>
</dbReference>
<organism evidence="1 2">
    <name type="scientific">Dongia sedimenti</name>
    <dbReference type="NCBI Taxonomy" id="3064282"/>
    <lineage>
        <taxon>Bacteria</taxon>
        <taxon>Pseudomonadati</taxon>
        <taxon>Pseudomonadota</taxon>
        <taxon>Alphaproteobacteria</taxon>
        <taxon>Rhodospirillales</taxon>
        <taxon>Dongiaceae</taxon>
        <taxon>Dongia</taxon>
    </lineage>
</organism>
<dbReference type="EMBL" id="JAUYVI010000004">
    <property type="protein sequence ID" value="MDQ7248440.1"/>
    <property type="molecule type" value="Genomic_DNA"/>
</dbReference>
<sequence length="261" mass="28482">MTVWDDLARECAAWGEAGRPATWWWRDDDAIAATPALDQLLRVARGPIAVAVIPARLQPDLAPRLKLSPEAAVLQHGYAHRNEAPEGGRKSEFPDERDLQAGARDLTAGFRKLSEAFGPQFLPVLTPPWNRIGGRTVAILQSIGFIGLTRYLPRPAPQAQGVNLVNTHVDVIDWRGKNGPPGGFLGESACLDLFVGHLRARRLGTVDPHEPTGVLSHHLVHDPATWRFLEKLRDFLANQAAARLLDPSVAFKSEKSSGSSA</sequence>
<proteinExistence type="predicted"/>
<gene>
    <name evidence="1" type="ORF">Q8A70_12220</name>
</gene>
<evidence type="ECO:0000313" key="2">
    <source>
        <dbReference type="Proteomes" id="UP001230156"/>
    </source>
</evidence>
<evidence type="ECO:0000313" key="1">
    <source>
        <dbReference type="EMBL" id="MDQ7248440.1"/>
    </source>
</evidence>
<dbReference type="Proteomes" id="UP001230156">
    <property type="component" value="Unassembled WGS sequence"/>
</dbReference>